<dbReference type="PANTHER" id="PTHR46396">
    <property type="entry name" value="PROTEIN O-LINKED-MANNOSE BETA-1,2-N-ACETYLGLUCOSAMINYLTRANSFERASE 1"/>
    <property type="match status" value="1"/>
</dbReference>
<feature type="domain" description="Glycosyltransferase 2-like" evidence="1">
    <location>
        <begin position="15"/>
        <end position="145"/>
    </location>
</feature>
<evidence type="ECO:0000313" key="2">
    <source>
        <dbReference type="EMBL" id="VGO12279.1"/>
    </source>
</evidence>
<accession>A0A6C2TXC0</accession>
<dbReference type="GO" id="GO:0016266">
    <property type="term" value="P:protein O-linked glycosylation via N-acetyl-galactosamine"/>
    <property type="evidence" value="ECO:0007669"/>
    <property type="project" value="TreeGrafter"/>
</dbReference>
<dbReference type="InterPro" id="IPR029044">
    <property type="entry name" value="Nucleotide-diphossugar_trans"/>
</dbReference>
<proteinExistence type="predicted"/>
<dbReference type="CDD" id="cd00761">
    <property type="entry name" value="Glyco_tranf_GTA_type"/>
    <property type="match status" value="1"/>
</dbReference>
<dbReference type="AlphaFoldDB" id="A0A6C2TXC0"/>
<dbReference type="RefSeq" id="WP_168441946.1">
    <property type="nucleotide sequence ID" value="NZ_CAAHFG010000001.1"/>
</dbReference>
<sequence>MNPAASMNPNGIAPILISVYDRKEHLQRCIEALLLNKEASQTVLYIVSDGAKDEDRKRIIREIRTYILGIEGFKEVRTRFREENWGMRASAMDAIAWVFSEHASLIRMEDDIVCSPHYLEFLNQGLQTYRNDERVFCICAHTHPQYKPPANYPHDVFLWRSFSPWGFAMWKDRWEDLLEATEMERKRLDDPTVWKAYCRNRPILSSRKNYLEGVLHNDARINLHMFLEDKYAIYPNKALSINSGMDGSGTHCGLGWTYPKQLLNDAPVQLPGNLEPSRKIHRKLYRLQYSLLNHGVGGMLRSMGCFDTVYAMVRGLFGSAPKRKKA</sequence>
<gene>
    <name evidence="2" type="ORF">PDESU_00830</name>
</gene>
<protein>
    <recommendedName>
        <fullName evidence="1">Glycosyltransferase 2-like domain-containing protein</fullName>
    </recommendedName>
</protein>
<dbReference type="InterPro" id="IPR052463">
    <property type="entry name" value="O-linked_mannose_GnT"/>
</dbReference>
<reference evidence="2 3" key="1">
    <citation type="submission" date="2019-04" db="EMBL/GenBank/DDBJ databases">
        <authorList>
            <person name="Van Vliet M D."/>
        </authorList>
    </citation>
    <scope>NUCLEOTIDE SEQUENCE [LARGE SCALE GENOMIC DNA]</scope>
    <source>
        <strain evidence="2 3">F1</strain>
    </source>
</reference>
<organism evidence="2 3">
    <name type="scientific">Pontiella desulfatans</name>
    <dbReference type="NCBI Taxonomy" id="2750659"/>
    <lineage>
        <taxon>Bacteria</taxon>
        <taxon>Pseudomonadati</taxon>
        <taxon>Kiritimatiellota</taxon>
        <taxon>Kiritimatiellia</taxon>
        <taxon>Kiritimatiellales</taxon>
        <taxon>Pontiellaceae</taxon>
        <taxon>Pontiella</taxon>
    </lineage>
</organism>
<dbReference type="SUPFAM" id="SSF53448">
    <property type="entry name" value="Nucleotide-diphospho-sugar transferases"/>
    <property type="match status" value="1"/>
</dbReference>
<dbReference type="Pfam" id="PF00535">
    <property type="entry name" value="Glycos_transf_2"/>
    <property type="match status" value="1"/>
</dbReference>
<dbReference type="PANTHER" id="PTHR46396:SF2">
    <property type="entry name" value="ILEI_PANDER DOMAIN-CONTAINING PROTEIN"/>
    <property type="match status" value="1"/>
</dbReference>
<dbReference type="InterPro" id="IPR001173">
    <property type="entry name" value="Glyco_trans_2-like"/>
</dbReference>
<evidence type="ECO:0000259" key="1">
    <source>
        <dbReference type="Pfam" id="PF00535"/>
    </source>
</evidence>
<name>A0A6C2TXC0_PONDE</name>
<evidence type="ECO:0000313" key="3">
    <source>
        <dbReference type="Proteomes" id="UP000366872"/>
    </source>
</evidence>
<dbReference type="Gene3D" id="3.90.550.10">
    <property type="entry name" value="Spore Coat Polysaccharide Biosynthesis Protein SpsA, Chain A"/>
    <property type="match status" value="1"/>
</dbReference>
<dbReference type="Proteomes" id="UP000366872">
    <property type="component" value="Unassembled WGS sequence"/>
</dbReference>
<keyword evidence="3" id="KW-1185">Reference proteome</keyword>
<dbReference type="EMBL" id="CAAHFG010000001">
    <property type="protein sequence ID" value="VGO12279.1"/>
    <property type="molecule type" value="Genomic_DNA"/>
</dbReference>
<dbReference type="GO" id="GO:0047223">
    <property type="term" value="F:beta-1,3-galactosyl-O-glycosyl-glycoprotein beta-1,3-N-acetylglucosaminyltransferase activity"/>
    <property type="evidence" value="ECO:0007669"/>
    <property type="project" value="TreeGrafter"/>
</dbReference>